<dbReference type="EMBL" id="MVGT01000455">
    <property type="protein sequence ID" value="OVA17045.1"/>
    <property type="molecule type" value="Genomic_DNA"/>
</dbReference>
<dbReference type="InterPro" id="IPR050354">
    <property type="entry name" value="F-box/kelch-repeat_ARATH"/>
</dbReference>
<evidence type="ECO:0000313" key="2">
    <source>
        <dbReference type="EMBL" id="OVA17045.1"/>
    </source>
</evidence>
<dbReference type="CDD" id="cd22152">
    <property type="entry name" value="F-box_AtAFR-like"/>
    <property type="match status" value="1"/>
</dbReference>
<protein>
    <submittedName>
        <fullName evidence="2">F-box domain</fullName>
    </submittedName>
</protein>
<dbReference type="OrthoDB" id="45365at2759"/>
<dbReference type="Proteomes" id="UP000195402">
    <property type="component" value="Unassembled WGS sequence"/>
</dbReference>
<name>A0A200R2Y0_MACCD</name>
<gene>
    <name evidence="2" type="ORF">BVC80_9041g52</name>
</gene>
<dbReference type="PANTHER" id="PTHR24414">
    <property type="entry name" value="F-BOX/KELCH-REPEAT PROTEIN SKIP4"/>
    <property type="match status" value="1"/>
</dbReference>
<dbReference type="FunCoup" id="A0A200R2Y0">
    <property type="interactions" value="1"/>
</dbReference>
<dbReference type="InterPro" id="IPR015915">
    <property type="entry name" value="Kelch-typ_b-propeller"/>
</dbReference>
<dbReference type="SUPFAM" id="SSF117281">
    <property type="entry name" value="Kelch motif"/>
    <property type="match status" value="1"/>
</dbReference>
<dbReference type="InterPro" id="IPR057499">
    <property type="entry name" value="Kelch_FKB95"/>
</dbReference>
<organism evidence="2 3">
    <name type="scientific">Macleaya cordata</name>
    <name type="common">Five-seeded plume-poppy</name>
    <name type="synonym">Bocconia cordata</name>
    <dbReference type="NCBI Taxonomy" id="56857"/>
    <lineage>
        <taxon>Eukaryota</taxon>
        <taxon>Viridiplantae</taxon>
        <taxon>Streptophyta</taxon>
        <taxon>Embryophyta</taxon>
        <taxon>Tracheophyta</taxon>
        <taxon>Spermatophyta</taxon>
        <taxon>Magnoliopsida</taxon>
        <taxon>Ranunculales</taxon>
        <taxon>Papaveraceae</taxon>
        <taxon>Papaveroideae</taxon>
        <taxon>Macleaya</taxon>
    </lineage>
</organism>
<comment type="caution">
    <text evidence="2">The sequence shown here is derived from an EMBL/GenBank/DDBJ whole genome shotgun (WGS) entry which is preliminary data.</text>
</comment>
<evidence type="ECO:0000313" key="3">
    <source>
        <dbReference type="Proteomes" id="UP000195402"/>
    </source>
</evidence>
<dbReference type="SMART" id="SM00256">
    <property type="entry name" value="FBOX"/>
    <property type="match status" value="1"/>
</dbReference>
<sequence length="372" mass="41079">MDEQASSSSSSATDDSPSSSLLLIPKLPNDVSLQCIARVPRFYHSNLSLVSKSWRSILRSPLFFSTRSNLNCTQHLLFINIRIHNSSFKWFSLDFHSHNSTNPKNPKSLSPVPPIPIQSIGSAYAVIGPKIFVIGGSISDIPSSNVWVFDSRFNKWEIGPKMRIGREFAAAGVINGKIYVLGGCLIDSWAKSTNWAEMFDPLVGNWTPIPSPVDVREKWMHGSAILENKIYAMADRGGVVFDPGESTWGYVSSELDLGWRGRAAVVDGILFCYDYLGKIRGFDERECLWKELKGVENDLPKFLCGATMANVGGNLCVVWEGKGTGKQMEISCAEIEICKDSRGELWGSIIWSQVILVIPSRSSIVHCLAVGL</sequence>
<keyword evidence="3" id="KW-1185">Reference proteome</keyword>
<dbReference type="InterPro" id="IPR036047">
    <property type="entry name" value="F-box-like_dom_sf"/>
</dbReference>
<dbReference type="SUPFAM" id="SSF81383">
    <property type="entry name" value="F-box domain"/>
    <property type="match status" value="1"/>
</dbReference>
<dbReference type="InterPro" id="IPR001810">
    <property type="entry name" value="F-box_dom"/>
</dbReference>
<proteinExistence type="predicted"/>
<accession>A0A200R2Y0</accession>
<dbReference type="STRING" id="56857.A0A200R2Y0"/>
<feature type="domain" description="F-box" evidence="1">
    <location>
        <begin position="27"/>
        <end position="67"/>
    </location>
</feature>
<evidence type="ECO:0000259" key="1">
    <source>
        <dbReference type="SMART" id="SM00256"/>
    </source>
</evidence>
<dbReference type="AlphaFoldDB" id="A0A200R2Y0"/>
<dbReference type="OMA" id="WMHGNAV"/>
<dbReference type="SMART" id="SM00612">
    <property type="entry name" value="Kelch"/>
    <property type="match status" value="2"/>
</dbReference>
<dbReference type="InterPro" id="IPR006652">
    <property type="entry name" value="Kelch_1"/>
</dbReference>
<dbReference type="Gene3D" id="2.120.10.80">
    <property type="entry name" value="Kelch-type beta propeller"/>
    <property type="match status" value="1"/>
</dbReference>
<dbReference type="InParanoid" id="A0A200R2Y0"/>
<dbReference type="PANTHER" id="PTHR24414:SF23">
    <property type="entry name" value="F-BOX_KELCH-REPEAT PROTEIN SKIP6"/>
    <property type="match status" value="1"/>
</dbReference>
<dbReference type="Pfam" id="PF00646">
    <property type="entry name" value="F-box"/>
    <property type="match status" value="1"/>
</dbReference>
<dbReference type="Pfam" id="PF25210">
    <property type="entry name" value="Kelch_FKB95"/>
    <property type="match status" value="1"/>
</dbReference>
<reference evidence="2 3" key="1">
    <citation type="journal article" date="2017" name="Mol. Plant">
        <title>The Genome of Medicinal Plant Macleaya cordata Provides New Insights into Benzylisoquinoline Alkaloids Metabolism.</title>
        <authorList>
            <person name="Liu X."/>
            <person name="Liu Y."/>
            <person name="Huang P."/>
            <person name="Ma Y."/>
            <person name="Qing Z."/>
            <person name="Tang Q."/>
            <person name="Cao H."/>
            <person name="Cheng P."/>
            <person name="Zheng Y."/>
            <person name="Yuan Z."/>
            <person name="Zhou Y."/>
            <person name="Liu J."/>
            <person name="Tang Z."/>
            <person name="Zhuo Y."/>
            <person name="Zhang Y."/>
            <person name="Yu L."/>
            <person name="Huang J."/>
            <person name="Yang P."/>
            <person name="Peng Q."/>
            <person name="Zhang J."/>
            <person name="Jiang W."/>
            <person name="Zhang Z."/>
            <person name="Lin K."/>
            <person name="Ro D.K."/>
            <person name="Chen X."/>
            <person name="Xiong X."/>
            <person name="Shang Y."/>
            <person name="Huang S."/>
            <person name="Zeng J."/>
        </authorList>
    </citation>
    <scope>NUCLEOTIDE SEQUENCE [LARGE SCALE GENOMIC DNA]</scope>
    <source>
        <strain evidence="3">cv. BLH2017</strain>
        <tissue evidence="2">Root</tissue>
    </source>
</reference>